<evidence type="ECO:0000256" key="4">
    <source>
        <dbReference type="ARBA" id="ARBA00012513"/>
    </source>
</evidence>
<name>A0A8T0VD36_PANVG</name>
<keyword evidence="7" id="KW-0597">Phosphoprotein</keyword>
<evidence type="ECO:0000256" key="24">
    <source>
        <dbReference type="SAM" id="SignalP"/>
    </source>
</evidence>
<feature type="domain" description="Protein kinase" evidence="25">
    <location>
        <begin position="854"/>
        <end position="1150"/>
    </location>
</feature>
<evidence type="ECO:0000256" key="10">
    <source>
        <dbReference type="ARBA" id="ARBA00022692"/>
    </source>
</evidence>
<evidence type="ECO:0000256" key="9">
    <source>
        <dbReference type="ARBA" id="ARBA00022679"/>
    </source>
</evidence>
<protein>
    <recommendedName>
        <fullName evidence="4">non-specific serine/threonine protein kinase</fullName>
        <ecNumber evidence="4">2.7.11.1</ecNumber>
    </recommendedName>
</protein>
<keyword evidence="8" id="KW-0433">Leucine-rich repeat</keyword>
<dbReference type="FunFam" id="3.80.10.10:FF:000095">
    <property type="entry name" value="LRR receptor-like serine/threonine-protein kinase GSO1"/>
    <property type="match status" value="2"/>
</dbReference>
<dbReference type="GO" id="GO:0005886">
    <property type="term" value="C:plasma membrane"/>
    <property type="evidence" value="ECO:0007669"/>
    <property type="project" value="UniProtKB-SubCell"/>
</dbReference>
<keyword evidence="19" id="KW-0325">Glycoprotein</keyword>
<dbReference type="InterPro" id="IPR008271">
    <property type="entry name" value="Ser/Thr_kinase_AS"/>
</dbReference>
<keyword evidence="9" id="KW-0808">Transferase</keyword>
<evidence type="ECO:0000256" key="11">
    <source>
        <dbReference type="ARBA" id="ARBA00022729"/>
    </source>
</evidence>
<dbReference type="FunFam" id="1.10.510.10:FF:000358">
    <property type="entry name" value="Putative leucine-rich repeat receptor-like serine/threonine-protein kinase"/>
    <property type="match status" value="1"/>
</dbReference>
<evidence type="ECO:0000256" key="1">
    <source>
        <dbReference type="ARBA" id="ARBA00004162"/>
    </source>
</evidence>
<keyword evidence="5" id="KW-1003">Cell membrane</keyword>
<organism evidence="26 27">
    <name type="scientific">Panicum virgatum</name>
    <name type="common">Blackwell switchgrass</name>
    <dbReference type="NCBI Taxonomy" id="38727"/>
    <lineage>
        <taxon>Eukaryota</taxon>
        <taxon>Viridiplantae</taxon>
        <taxon>Streptophyta</taxon>
        <taxon>Embryophyta</taxon>
        <taxon>Tracheophyta</taxon>
        <taxon>Spermatophyta</taxon>
        <taxon>Magnoliopsida</taxon>
        <taxon>Liliopsida</taxon>
        <taxon>Poales</taxon>
        <taxon>Poaceae</taxon>
        <taxon>PACMAD clade</taxon>
        <taxon>Panicoideae</taxon>
        <taxon>Panicodae</taxon>
        <taxon>Paniceae</taxon>
        <taxon>Panicinae</taxon>
        <taxon>Panicum</taxon>
        <taxon>Panicum sect. Hiantes</taxon>
    </lineage>
</organism>
<dbReference type="InterPro" id="IPR050647">
    <property type="entry name" value="Plant_LRR-RLKs"/>
</dbReference>
<dbReference type="Pfam" id="PF08263">
    <property type="entry name" value="LRRNT_2"/>
    <property type="match status" value="1"/>
</dbReference>
<evidence type="ECO:0000256" key="6">
    <source>
        <dbReference type="ARBA" id="ARBA00022527"/>
    </source>
</evidence>
<dbReference type="InterPro" id="IPR003591">
    <property type="entry name" value="Leu-rich_rpt_typical-subtyp"/>
</dbReference>
<keyword evidence="16 23" id="KW-1133">Transmembrane helix</keyword>
<gene>
    <name evidence="26" type="ORF">PVAP13_2NG075146</name>
</gene>
<dbReference type="Pfam" id="PF23598">
    <property type="entry name" value="LRR_14"/>
    <property type="match status" value="2"/>
</dbReference>
<evidence type="ECO:0000256" key="14">
    <source>
        <dbReference type="ARBA" id="ARBA00022777"/>
    </source>
</evidence>
<keyword evidence="13 22" id="KW-0547">Nucleotide-binding</keyword>
<dbReference type="InterPro" id="IPR000719">
    <property type="entry name" value="Prot_kinase_dom"/>
</dbReference>
<comment type="catalytic activity">
    <reaction evidence="21">
        <text>L-seryl-[protein] + ATP = O-phospho-L-seryl-[protein] + ADP + H(+)</text>
        <dbReference type="Rhea" id="RHEA:17989"/>
        <dbReference type="Rhea" id="RHEA-COMP:9863"/>
        <dbReference type="Rhea" id="RHEA-COMP:11604"/>
        <dbReference type="ChEBI" id="CHEBI:15378"/>
        <dbReference type="ChEBI" id="CHEBI:29999"/>
        <dbReference type="ChEBI" id="CHEBI:30616"/>
        <dbReference type="ChEBI" id="CHEBI:83421"/>
        <dbReference type="ChEBI" id="CHEBI:456216"/>
        <dbReference type="EC" id="2.7.11.1"/>
    </reaction>
</comment>
<evidence type="ECO:0000259" key="25">
    <source>
        <dbReference type="PROSITE" id="PS50011"/>
    </source>
</evidence>
<evidence type="ECO:0000256" key="23">
    <source>
        <dbReference type="SAM" id="Phobius"/>
    </source>
</evidence>
<feature type="transmembrane region" description="Helical" evidence="23">
    <location>
        <begin position="798"/>
        <end position="817"/>
    </location>
</feature>
<comment type="similarity">
    <text evidence="3">Belongs to the protein kinase superfamily. Ser/Thr protein kinase family.</text>
</comment>
<dbReference type="SUPFAM" id="SSF52058">
    <property type="entry name" value="L domain-like"/>
    <property type="match status" value="1"/>
</dbReference>
<dbReference type="SUPFAM" id="SSF52047">
    <property type="entry name" value="RNI-like"/>
    <property type="match status" value="1"/>
</dbReference>
<dbReference type="PROSITE" id="PS00108">
    <property type="entry name" value="PROTEIN_KINASE_ST"/>
    <property type="match status" value="1"/>
</dbReference>
<evidence type="ECO:0000256" key="22">
    <source>
        <dbReference type="PROSITE-ProRule" id="PRU10141"/>
    </source>
</evidence>
<keyword evidence="27" id="KW-1185">Reference proteome</keyword>
<feature type="binding site" evidence="22">
    <location>
        <position position="882"/>
    </location>
    <ligand>
        <name>ATP</name>
        <dbReference type="ChEBI" id="CHEBI:30616"/>
    </ligand>
</feature>
<feature type="chain" id="PRO_5035795751" description="non-specific serine/threonine protein kinase" evidence="24">
    <location>
        <begin position="23"/>
        <end position="1168"/>
    </location>
</feature>
<keyword evidence="15 22" id="KW-0067">ATP-binding</keyword>
<dbReference type="InterPro" id="IPR013210">
    <property type="entry name" value="LRR_N_plant-typ"/>
</dbReference>
<comment type="catalytic activity">
    <reaction evidence="20">
        <text>L-threonyl-[protein] + ATP = O-phospho-L-threonyl-[protein] + ADP + H(+)</text>
        <dbReference type="Rhea" id="RHEA:46608"/>
        <dbReference type="Rhea" id="RHEA-COMP:11060"/>
        <dbReference type="Rhea" id="RHEA-COMP:11605"/>
        <dbReference type="ChEBI" id="CHEBI:15378"/>
        <dbReference type="ChEBI" id="CHEBI:30013"/>
        <dbReference type="ChEBI" id="CHEBI:30616"/>
        <dbReference type="ChEBI" id="CHEBI:61977"/>
        <dbReference type="ChEBI" id="CHEBI:456216"/>
        <dbReference type="EC" id="2.7.11.1"/>
    </reaction>
</comment>
<evidence type="ECO:0000256" key="7">
    <source>
        <dbReference type="ARBA" id="ARBA00022553"/>
    </source>
</evidence>
<dbReference type="GO" id="GO:0033612">
    <property type="term" value="F:receptor serine/threonine kinase binding"/>
    <property type="evidence" value="ECO:0007669"/>
    <property type="project" value="TreeGrafter"/>
</dbReference>
<dbReference type="EMBL" id="CM029040">
    <property type="protein sequence ID" value="KAG2632325.1"/>
    <property type="molecule type" value="Genomic_DNA"/>
</dbReference>
<dbReference type="Gene3D" id="3.80.10.10">
    <property type="entry name" value="Ribonuclease Inhibitor"/>
    <property type="match status" value="3"/>
</dbReference>
<evidence type="ECO:0000256" key="18">
    <source>
        <dbReference type="ARBA" id="ARBA00023170"/>
    </source>
</evidence>
<comment type="caution">
    <text evidence="26">The sequence shown here is derived from an EMBL/GenBank/DDBJ whole genome shotgun (WGS) entry which is preliminary data.</text>
</comment>
<accession>A0A8T0VD36</accession>
<dbReference type="PANTHER" id="PTHR48056">
    <property type="entry name" value="LRR RECEPTOR-LIKE SERINE/THREONINE-PROTEIN KINASE-RELATED"/>
    <property type="match status" value="1"/>
</dbReference>
<dbReference type="SMART" id="SM00220">
    <property type="entry name" value="S_TKc"/>
    <property type="match status" value="1"/>
</dbReference>
<dbReference type="FunFam" id="3.80.10.10:FF:000101">
    <property type="entry name" value="LRR receptor-like serine/threonine-protein kinase ERECTA"/>
    <property type="match status" value="1"/>
</dbReference>
<evidence type="ECO:0000256" key="19">
    <source>
        <dbReference type="ARBA" id="ARBA00023180"/>
    </source>
</evidence>
<dbReference type="InterPro" id="IPR017441">
    <property type="entry name" value="Protein_kinase_ATP_BS"/>
</dbReference>
<dbReference type="InterPro" id="IPR001611">
    <property type="entry name" value="Leu-rich_rpt"/>
</dbReference>
<dbReference type="FunFam" id="3.30.200.20:FF:000661">
    <property type="entry name" value="Serine-threonine protein kinase plant-type"/>
    <property type="match status" value="1"/>
</dbReference>
<dbReference type="Pfam" id="PF13855">
    <property type="entry name" value="LRR_8"/>
    <property type="match status" value="1"/>
</dbReference>
<dbReference type="InterPro" id="IPR055414">
    <property type="entry name" value="LRR_R13L4/SHOC2-like"/>
</dbReference>
<keyword evidence="14" id="KW-0418">Kinase</keyword>
<feature type="signal peptide" evidence="24">
    <location>
        <begin position="1"/>
        <end position="22"/>
    </location>
</feature>
<evidence type="ECO:0000256" key="13">
    <source>
        <dbReference type="ARBA" id="ARBA00022741"/>
    </source>
</evidence>
<keyword evidence="10 23" id="KW-0812">Transmembrane</keyword>
<evidence type="ECO:0000256" key="16">
    <source>
        <dbReference type="ARBA" id="ARBA00022989"/>
    </source>
</evidence>
<evidence type="ECO:0000256" key="2">
    <source>
        <dbReference type="ARBA" id="ARBA00004479"/>
    </source>
</evidence>
<dbReference type="Pfam" id="PF00069">
    <property type="entry name" value="Pkinase"/>
    <property type="match status" value="1"/>
</dbReference>
<evidence type="ECO:0000256" key="3">
    <source>
        <dbReference type="ARBA" id="ARBA00008684"/>
    </source>
</evidence>
<dbReference type="GO" id="GO:0004674">
    <property type="term" value="F:protein serine/threonine kinase activity"/>
    <property type="evidence" value="ECO:0007669"/>
    <property type="project" value="UniProtKB-KW"/>
</dbReference>
<evidence type="ECO:0000256" key="5">
    <source>
        <dbReference type="ARBA" id="ARBA00022475"/>
    </source>
</evidence>
<dbReference type="InterPro" id="IPR032675">
    <property type="entry name" value="LRR_dom_sf"/>
</dbReference>
<dbReference type="AlphaFoldDB" id="A0A8T0VD36"/>
<evidence type="ECO:0000313" key="26">
    <source>
        <dbReference type="EMBL" id="KAG2632325.1"/>
    </source>
</evidence>
<evidence type="ECO:0000256" key="8">
    <source>
        <dbReference type="ARBA" id="ARBA00022614"/>
    </source>
</evidence>
<evidence type="ECO:0000256" key="17">
    <source>
        <dbReference type="ARBA" id="ARBA00023136"/>
    </source>
</evidence>
<dbReference type="SUPFAM" id="SSF56112">
    <property type="entry name" value="Protein kinase-like (PK-like)"/>
    <property type="match status" value="1"/>
</dbReference>
<evidence type="ECO:0000313" key="27">
    <source>
        <dbReference type="Proteomes" id="UP000823388"/>
    </source>
</evidence>
<proteinExistence type="inferred from homology"/>
<keyword evidence="12" id="KW-0677">Repeat</keyword>
<reference evidence="26 27" key="1">
    <citation type="submission" date="2020-05" db="EMBL/GenBank/DDBJ databases">
        <title>WGS assembly of Panicum virgatum.</title>
        <authorList>
            <person name="Lovell J.T."/>
            <person name="Jenkins J."/>
            <person name="Shu S."/>
            <person name="Juenger T.E."/>
            <person name="Schmutz J."/>
        </authorList>
    </citation>
    <scope>NUCLEOTIDE SEQUENCE [LARGE SCALE GENOMIC DNA]</scope>
    <source>
        <strain evidence="27">cv. AP13</strain>
    </source>
</reference>
<keyword evidence="18" id="KW-0675">Receptor</keyword>
<comment type="subcellular location">
    <subcellularLocation>
        <location evidence="1">Cell membrane</location>
        <topology evidence="1">Single-pass membrane protein</topology>
    </subcellularLocation>
    <subcellularLocation>
        <location evidence="2">Membrane</location>
        <topology evidence="2">Single-pass type I membrane protein</topology>
    </subcellularLocation>
</comment>
<dbReference type="Proteomes" id="UP000823388">
    <property type="component" value="Chromosome 2N"/>
</dbReference>
<dbReference type="EC" id="2.7.11.1" evidence="4"/>
<sequence length="1168" mass="126040">MPPRHLLASTLVAAALLALAAAAPGHNTSEARQPGNGTDLAALLAFKAALSDPLRVLRHNWSGSAAVCDWVGVSCGSRRHPGRVTSVALPDMALQGQVAPSIGNLSFLSVLNLTNASLTGPIPPALGRLRRLRYLVLNQNSLSGSIPGAIGNLTSLQILDLYHNKLTGEIPPELQNLRNLMYIRLDTNHLSGRIPASILSGPIPASVGSLSGLKILALQDNQLSGPVPPAIFNNSVLRVMALVKNNNLTGPIPGNESFNLPMLQVLTLSRNDFGGRIPSGLAACRFLRILSLSYNVFDDVIPAWLPTLSQLTYVSLGGNNLAGSIPTGLHNLTQLSRLDLVESNLVGEIPADLGQLKQLSWLNLAANRLTGSIPASLGNLTMVAQLDLAHNQLDGTVPSTFGRLGVLGFLNVEGNNLGGEFDFLDALSSCRALRNLYISMNSFTGSIPDNVGNFSNNLQAFYAHENQISDSLPPVMANLSGLIAISLYSNQLSQTIPPQIMLMANLQILNLYNNLMVGPIPIEVGMMTSLVELHLGANKFIGQVPDAVGNLSNLQSLTLYQNNLSSFIPNSLWHLENLIELNLSHNSLSGMLLPDIGRMRALVQMDLSTNHLSGPIPLSLGQLQAVTFINLSHNMFQNSIPDSLGKLTSIVTLDLSNNSLSGTIPNSLASLMYLTNLNLSFNNLEGQIPTGGIFSNIPPYSLLCRCYLSWHGDVERCPEGGRKWAPKHDVSCGFISTRADLTFFMVQDLPLVQMSAALDPLSDKKPGEELYPRRRLVAPRSPPCAKSSHSAKLDILKYILPSIAALVIAIIILSLIFREKFKAAKEGSIQPPGADIIDHMFVSYHEIIPATRNFSDDNLIGVGSFGKVFKAQLNDGLIVAIKVLNMESEQVSKSFDIECQALRMARHRNLVRILSACSNLDCKALVLEYMHKGSLESLLHSEGRLHLGFIKRLDIMLDVAMALEYLHCLHSDVMLHCDLKPSNVLLDEEYTAHLADFGIAKLLLGDGTSFVISASMPGTIGYMAPEYGSIGKASRKSDVFSYGIMLLEAFTGKRPTDPAFSGELSLRQWVNYAFPSRLVDVIDPVMLQEGKEDGFGDVGTCSTAGAPNTLGSCLASAVEVGLLCSDESPDRRIPMNEVVDRLKKIRKGYISQPDRGVSALEIEGHQGG</sequence>
<dbReference type="InterPro" id="IPR011009">
    <property type="entry name" value="Kinase-like_dom_sf"/>
</dbReference>
<dbReference type="Gene3D" id="1.10.510.10">
    <property type="entry name" value="Transferase(Phosphotransferase) domain 1"/>
    <property type="match status" value="1"/>
</dbReference>
<keyword evidence="17 23" id="KW-0472">Membrane</keyword>
<keyword evidence="6" id="KW-0723">Serine/threonine-protein kinase</keyword>
<dbReference type="Pfam" id="PF00560">
    <property type="entry name" value="LRR_1"/>
    <property type="match status" value="2"/>
</dbReference>
<dbReference type="GO" id="GO:0005524">
    <property type="term" value="F:ATP binding"/>
    <property type="evidence" value="ECO:0007669"/>
    <property type="project" value="UniProtKB-UniRule"/>
</dbReference>
<evidence type="ECO:0000256" key="12">
    <source>
        <dbReference type="ARBA" id="ARBA00022737"/>
    </source>
</evidence>
<evidence type="ECO:0000256" key="15">
    <source>
        <dbReference type="ARBA" id="ARBA00022840"/>
    </source>
</evidence>
<evidence type="ECO:0000256" key="21">
    <source>
        <dbReference type="ARBA" id="ARBA00048679"/>
    </source>
</evidence>
<dbReference type="PANTHER" id="PTHR48056:SF89">
    <property type="entry name" value="OS06G0585982 PROTEIN"/>
    <property type="match status" value="1"/>
</dbReference>
<dbReference type="SMART" id="SM00369">
    <property type="entry name" value="LRR_TYP"/>
    <property type="match status" value="11"/>
</dbReference>
<dbReference type="PROSITE" id="PS00107">
    <property type="entry name" value="PROTEIN_KINASE_ATP"/>
    <property type="match status" value="1"/>
</dbReference>
<keyword evidence="11 24" id="KW-0732">Signal</keyword>
<dbReference type="Gene3D" id="3.30.200.20">
    <property type="entry name" value="Phosphorylase Kinase, domain 1"/>
    <property type="match status" value="1"/>
</dbReference>
<evidence type="ECO:0000256" key="20">
    <source>
        <dbReference type="ARBA" id="ARBA00047899"/>
    </source>
</evidence>
<dbReference type="PROSITE" id="PS50011">
    <property type="entry name" value="PROTEIN_KINASE_DOM"/>
    <property type="match status" value="1"/>
</dbReference>